<dbReference type="EMBL" id="JAQQBR010000003">
    <property type="protein sequence ID" value="KAK0179544.1"/>
    <property type="molecule type" value="Genomic_DNA"/>
</dbReference>
<organism evidence="4 5">
    <name type="scientific">Microctonus hyperodae</name>
    <name type="common">Parasitoid wasp</name>
    <dbReference type="NCBI Taxonomy" id="165561"/>
    <lineage>
        <taxon>Eukaryota</taxon>
        <taxon>Metazoa</taxon>
        <taxon>Ecdysozoa</taxon>
        <taxon>Arthropoda</taxon>
        <taxon>Hexapoda</taxon>
        <taxon>Insecta</taxon>
        <taxon>Pterygota</taxon>
        <taxon>Neoptera</taxon>
        <taxon>Endopterygota</taxon>
        <taxon>Hymenoptera</taxon>
        <taxon>Apocrita</taxon>
        <taxon>Ichneumonoidea</taxon>
        <taxon>Braconidae</taxon>
        <taxon>Euphorinae</taxon>
        <taxon>Microctonus</taxon>
    </lineage>
</organism>
<keyword evidence="5" id="KW-1185">Reference proteome</keyword>
<protein>
    <recommendedName>
        <fullName evidence="3">MyTH4 domain-containing protein</fullName>
    </recommendedName>
</protein>
<evidence type="ECO:0000256" key="2">
    <source>
        <dbReference type="SAM" id="MobiDB-lite"/>
    </source>
</evidence>
<proteinExistence type="predicted"/>
<dbReference type="SUPFAM" id="SSF47031">
    <property type="entry name" value="Second domain of FERM"/>
    <property type="match status" value="1"/>
</dbReference>
<comment type="caution">
    <text evidence="4">The sequence shown here is derived from an EMBL/GenBank/DDBJ whole genome shotgun (WGS) entry which is preliminary data.</text>
</comment>
<feature type="compositionally biased region" description="Polar residues" evidence="2">
    <location>
        <begin position="222"/>
        <end position="231"/>
    </location>
</feature>
<dbReference type="PANTHER" id="PTHR22903">
    <property type="entry name" value="PLEKHH PROTEIN"/>
    <property type="match status" value="1"/>
</dbReference>
<dbReference type="InterPro" id="IPR035963">
    <property type="entry name" value="FERM_2"/>
</dbReference>
<gene>
    <name evidence="4" type="ORF">PV327_005287</name>
</gene>
<evidence type="ECO:0000313" key="4">
    <source>
        <dbReference type="EMBL" id="KAK0179544.1"/>
    </source>
</evidence>
<accession>A0AA39KZI4</accession>
<dbReference type="GO" id="GO:0005856">
    <property type="term" value="C:cytoskeleton"/>
    <property type="evidence" value="ECO:0007669"/>
    <property type="project" value="InterPro"/>
</dbReference>
<feature type="domain" description="MyTH4" evidence="3">
    <location>
        <begin position="1"/>
        <end position="97"/>
    </location>
</feature>
<name>A0AA39KZI4_MICHY</name>
<evidence type="ECO:0000256" key="1">
    <source>
        <dbReference type="ARBA" id="ARBA00022737"/>
    </source>
</evidence>
<sequence>MASTSHSPPLTQGHSTSTILDCKTNPAQYVLVQGWQLLALAISLFLPRNNRLLWYLKLHLQRNADSKELQEKLQEKWIGLRGRSVVDCVRIYLTCTRKWPFFGATLYQAKLKQSETITLWIAVSEDSVTLLELQTMVVMYRYNYANIVTFGGCLDDFMLVACPDEGAAEQKLLFELSKPKILEITLLIADYMNALGHALPGTPQMNTLTRNGSHRSIKSAMRPTTGSSCLPTQPDILKSTPDHQRP</sequence>
<keyword evidence="1" id="KW-0677">Repeat</keyword>
<dbReference type="Proteomes" id="UP001168972">
    <property type="component" value="Unassembled WGS sequence"/>
</dbReference>
<dbReference type="Gene3D" id="2.30.29.30">
    <property type="entry name" value="Pleckstrin-homology domain (PH domain)/Phosphotyrosine-binding domain (PTB)"/>
    <property type="match status" value="1"/>
</dbReference>
<feature type="region of interest" description="Disordered" evidence="2">
    <location>
        <begin position="213"/>
        <end position="246"/>
    </location>
</feature>
<dbReference type="Pfam" id="PF00784">
    <property type="entry name" value="MyTH4"/>
    <property type="match status" value="1"/>
</dbReference>
<dbReference type="InterPro" id="IPR038185">
    <property type="entry name" value="MyTH4_dom_sf"/>
</dbReference>
<dbReference type="Gene3D" id="1.25.40.530">
    <property type="entry name" value="MyTH4 domain"/>
    <property type="match status" value="1"/>
</dbReference>
<reference evidence="4" key="1">
    <citation type="journal article" date="2023" name="bioRxiv">
        <title>Scaffold-level genome assemblies of two parasitoid biocontrol wasps reveal the parthenogenesis mechanism and an associated novel virus.</title>
        <authorList>
            <person name="Inwood S."/>
            <person name="Skelly J."/>
            <person name="Guhlin J."/>
            <person name="Harrop T."/>
            <person name="Goldson S."/>
            <person name="Dearden P."/>
        </authorList>
    </citation>
    <scope>NUCLEOTIDE SEQUENCE</scope>
    <source>
        <strain evidence="4">Lincoln</strain>
        <tissue evidence="4">Whole body</tissue>
    </source>
</reference>
<dbReference type="PANTHER" id="PTHR22903:SF8">
    <property type="entry name" value="MAX-1A"/>
    <property type="match status" value="1"/>
</dbReference>
<evidence type="ECO:0000259" key="3">
    <source>
        <dbReference type="PROSITE" id="PS51016"/>
    </source>
</evidence>
<evidence type="ECO:0000313" key="5">
    <source>
        <dbReference type="Proteomes" id="UP001168972"/>
    </source>
</evidence>
<dbReference type="AlphaFoldDB" id="A0AA39KZI4"/>
<dbReference type="InterPro" id="IPR000857">
    <property type="entry name" value="MyTH4_dom"/>
</dbReference>
<dbReference type="InterPro" id="IPR011993">
    <property type="entry name" value="PH-like_dom_sf"/>
</dbReference>
<dbReference type="PROSITE" id="PS51016">
    <property type="entry name" value="MYTH4"/>
    <property type="match status" value="1"/>
</dbReference>
<reference evidence="4" key="2">
    <citation type="submission" date="2023-03" db="EMBL/GenBank/DDBJ databases">
        <authorList>
            <person name="Inwood S.N."/>
            <person name="Skelly J.G."/>
            <person name="Guhlin J."/>
            <person name="Harrop T.W.R."/>
            <person name="Goldson S.G."/>
            <person name="Dearden P.K."/>
        </authorList>
    </citation>
    <scope>NUCLEOTIDE SEQUENCE</scope>
    <source>
        <strain evidence="4">Lincoln</strain>
        <tissue evidence="4">Whole body</tissue>
    </source>
</reference>